<accession>A0ABN8EJB9</accession>
<organism evidence="1 2">
    <name type="scientific">Sinobacterium norvegicum</name>
    <dbReference type="NCBI Taxonomy" id="1641715"/>
    <lineage>
        <taxon>Bacteria</taxon>
        <taxon>Pseudomonadati</taxon>
        <taxon>Pseudomonadota</taxon>
        <taxon>Gammaproteobacteria</taxon>
        <taxon>Cellvibrionales</taxon>
        <taxon>Spongiibacteraceae</taxon>
        <taxon>Sinobacterium</taxon>
    </lineage>
</organism>
<dbReference type="Proteomes" id="UP000838100">
    <property type="component" value="Unassembled WGS sequence"/>
</dbReference>
<dbReference type="EMBL" id="CAKLPX010000002">
    <property type="protein sequence ID" value="CAH0992164.1"/>
    <property type="molecule type" value="Genomic_DNA"/>
</dbReference>
<keyword evidence="2" id="KW-1185">Reference proteome</keyword>
<comment type="caution">
    <text evidence="1">The sequence shown here is derived from an EMBL/GenBank/DDBJ whole genome shotgun (WGS) entry which is preliminary data.</text>
</comment>
<name>A0ABN8EJB9_9GAMM</name>
<sequence>MPIVRNFIRHSSAQGLHEYFTNKNIAVSGVDWSQDQATVASNVIQLLDHLPAEDQARLRIDAERINQMADEIGQAALLSAVTNTSQLSQMESALERSRWVYLHEPDRFRHAEDIRYADQYRHGRNWSGYQLPPSLPLHTDQVSLNTFKEKMKSLFGLGDKVKVELFDRSLLDDDGNDVDVVQVMIYQEGLPDAYLEFEGDEDIVSRIRRPVSEHAITYSPDSGTMEIVAAKRERREEIAKSFTEDLLKQTVEADKVPLRQYCLDPLLNGHGLDWDLDDHIDSVQLVMLKLKDLSGDGRIQIEVPAKNEVNFHDYCREHFSDFNPLTSKSFAPIQAVISIRFQPEQGSNRKKVLPVKISLPNGCDLRSRTERERLIGEKYLKQWGLVREINP</sequence>
<reference evidence="1" key="1">
    <citation type="submission" date="2021-12" db="EMBL/GenBank/DDBJ databases">
        <authorList>
            <person name="Rodrigo-Torres L."/>
            <person name="Arahal R. D."/>
            <person name="Lucena T."/>
        </authorList>
    </citation>
    <scope>NUCLEOTIDE SEQUENCE</scope>
    <source>
        <strain evidence="1">CECT 8267</strain>
    </source>
</reference>
<evidence type="ECO:0000313" key="1">
    <source>
        <dbReference type="EMBL" id="CAH0992164.1"/>
    </source>
</evidence>
<proteinExistence type="predicted"/>
<evidence type="ECO:0000313" key="2">
    <source>
        <dbReference type="Proteomes" id="UP000838100"/>
    </source>
</evidence>
<dbReference type="RefSeq" id="WP_237444857.1">
    <property type="nucleotide sequence ID" value="NZ_CAKLPX010000002.1"/>
</dbReference>
<gene>
    <name evidence="1" type="ORF">SIN8267_02280</name>
</gene>
<protein>
    <submittedName>
        <fullName evidence="1">Uncharacterized protein</fullName>
    </submittedName>
</protein>